<dbReference type="STRING" id="1121352.GCA_000620925_02072"/>
<dbReference type="Gene3D" id="3.40.30.10">
    <property type="entry name" value="Glutaredoxin"/>
    <property type="match status" value="1"/>
</dbReference>
<dbReference type="GO" id="GO:0016209">
    <property type="term" value="F:antioxidant activity"/>
    <property type="evidence" value="ECO:0007669"/>
    <property type="project" value="InterPro"/>
</dbReference>
<dbReference type="InterPro" id="IPR017937">
    <property type="entry name" value="Thioredoxin_CS"/>
</dbReference>
<keyword evidence="5" id="KW-0732">Signal</keyword>
<dbReference type="GO" id="GO:0015036">
    <property type="term" value="F:disulfide oxidoreductase activity"/>
    <property type="evidence" value="ECO:0007669"/>
    <property type="project" value="UniProtKB-ARBA"/>
</dbReference>
<dbReference type="RefSeq" id="WP_124795898.1">
    <property type="nucleotide sequence ID" value="NZ_RQYC01000019.1"/>
</dbReference>
<dbReference type="PROSITE" id="PS00194">
    <property type="entry name" value="THIOREDOXIN_1"/>
    <property type="match status" value="1"/>
</dbReference>
<dbReference type="GO" id="GO:0017004">
    <property type="term" value="P:cytochrome complex assembly"/>
    <property type="evidence" value="ECO:0007669"/>
    <property type="project" value="UniProtKB-KW"/>
</dbReference>
<keyword evidence="2" id="KW-0201">Cytochrome c-type biogenesis</keyword>
<sequence>MRKTVLALSALLAAASVHATDFARHPDNKAQTVPAKAQVQVINFWAAWCAPCRKEMPDMSKWYASKGKKQKVFMTGIALDTSENISKFLQTTPVSYPIWRYTGKDSRNLMKSYGNKVGALPYTVVRAPKCGHEEPIIGELTAARLDQAVSKAQNACKGKKA</sequence>
<dbReference type="OrthoDB" id="9811352at2"/>
<accession>A0A3P2A1M5</accession>
<evidence type="ECO:0000256" key="2">
    <source>
        <dbReference type="ARBA" id="ARBA00022748"/>
    </source>
</evidence>
<dbReference type="SUPFAM" id="SSF52833">
    <property type="entry name" value="Thioredoxin-like"/>
    <property type="match status" value="1"/>
</dbReference>
<organism evidence="7 8">
    <name type="scientific">Conchiformibius steedae</name>
    <dbReference type="NCBI Taxonomy" id="153493"/>
    <lineage>
        <taxon>Bacteria</taxon>
        <taxon>Pseudomonadati</taxon>
        <taxon>Pseudomonadota</taxon>
        <taxon>Betaproteobacteria</taxon>
        <taxon>Neisseriales</taxon>
        <taxon>Neisseriaceae</taxon>
        <taxon>Conchiformibius</taxon>
    </lineage>
</organism>
<keyword evidence="4" id="KW-0676">Redox-active center</keyword>
<evidence type="ECO:0000313" key="8">
    <source>
        <dbReference type="Proteomes" id="UP000269923"/>
    </source>
</evidence>
<comment type="subcellular location">
    <subcellularLocation>
        <location evidence="1">Cell envelope</location>
    </subcellularLocation>
</comment>
<dbReference type="InterPro" id="IPR013766">
    <property type="entry name" value="Thioredoxin_domain"/>
</dbReference>
<protein>
    <submittedName>
        <fullName evidence="7">TlpA family protein disulfide reductase</fullName>
    </submittedName>
</protein>
<name>A0A3P2A1M5_9NEIS</name>
<feature type="chain" id="PRO_5018099908" evidence="5">
    <location>
        <begin position="20"/>
        <end position="161"/>
    </location>
</feature>
<dbReference type="InterPro" id="IPR050553">
    <property type="entry name" value="Thioredoxin_ResA/DsbE_sf"/>
</dbReference>
<dbReference type="EMBL" id="RQYC01000019">
    <property type="protein sequence ID" value="RRD89307.1"/>
    <property type="molecule type" value="Genomic_DNA"/>
</dbReference>
<comment type="caution">
    <text evidence="7">The sequence shown here is derived from an EMBL/GenBank/DDBJ whole genome shotgun (WGS) entry which is preliminary data.</text>
</comment>
<reference evidence="7 8" key="1">
    <citation type="submission" date="2018-11" db="EMBL/GenBank/DDBJ databases">
        <title>Genomes From Bacteria Associated with the Canine Oral Cavity: a Test Case for Automated Genome-Based Taxonomic Assignment.</title>
        <authorList>
            <person name="Coil D.A."/>
            <person name="Jospin G."/>
            <person name="Darling A.E."/>
            <person name="Wallis C."/>
            <person name="Davis I.J."/>
            <person name="Harris S."/>
            <person name="Eisen J.A."/>
            <person name="Holcombe L.J."/>
            <person name="O'Flynn C."/>
        </authorList>
    </citation>
    <scope>NUCLEOTIDE SEQUENCE [LARGE SCALE GENOMIC DNA]</scope>
    <source>
        <strain evidence="7 8">COT-280</strain>
    </source>
</reference>
<gene>
    <name evidence="7" type="ORF">EII21_09365</name>
</gene>
<dbReference type="Proteomes" id="UP000269923">
    <property type="component" value="Unassembled WGS sequence"/>
</dbReference>
<evidence type="ECO:0000259" key="6">
    <source>
        <dbReference type="PROSITE" id="PS51352"/>
    </source>
</evidence>
<dbReference type="InterPro" id="IPR000866">
    <property type="entry name" value="AhpC/TSA"/>
</dbReference>
<keyword evidence="8" id="KW-1185">Reference proteome</keyword>
<dbReference type="GO" id="GO:0030313">
    <property type="term" value="C:cell envelope"/>
    <property type="evidence" value="ECO:0007669"/>
    <property type="project" value="UniProtKB-SubCell"/>
</dbReference>
<feature type="signal peptide" evidence="5">
    <location>
        <begin position="1"/>
        <end position="19"/>
    </location>
</feature>
<dbReference type="CDD" id="cd02966">
    <property type="entry name" value="TlpA_like_family"/>
    <property type="match status" value="1"/>
</dbReference>
<dbReference type="AlphaFoldDB" id="A0A3P2A1M5"/>
<dbReference type="PROSITE" id="PS51352">
    <property type="entry name" value="THIOREDOXIN_2"/>
    <property type="match status" value="1"/>
</dbReference>
<dbReference type="Pfam" id="PF00578">
    <property type="entry name" value="AhpC-TSA"/>
    <property type="match status" value="1"/>
</dbReference>
<evidence type="ECO:0000256" key="3">
    <source>
        <dbReference type="ARBA" id="ARBA00023157"/>
    </source>
</evidence>
<evidence type="ECO:0000313" key="7">
    <source>
        <dbReference type="EMBL" id="RRD89307.1"/>
    </source>
</evidence>
<dbReference type="InterPro" id="IPR036249">
    <property type="entry name" value="Thioredoxin-like_sf"/>
</dbReference>
<evidence type="ECO:0000256" key="1">
    <source>
        <dbReference type="ARBA" id="ARBA00004196"/>
    </source>
</evidence>
<evidence type="ECO:0000256" key="5">
    <source>
        <dbReference type="SAM" id="SignalP"/>
    </source>
</evidence>
<dbReference type="PANTHER" id="PTHR42852:SF6">
    <property type="entry name" value="THIOL:DISULFIDE INTERCHANGE PROTEIN DSBE"/>
    <property type="match status" value="1"/>
</dbReference>
<evidence type="ECO:0000256" key="4">
    <source>
        <dbReference type="ARBA" id="ARBA00023284"/>
    </source>
</evidence>
<proteinExistence type="predicted"/>
<feature type="domain" description="Thioredoxin" evidence="6">
    <location>
        <begin position="13"/>
        <end position="154"/>
    </location>
</feature>
<dbReference type="PANTHER" id="PTHR42852">
    <property type="entry name" value="THIOL:DISULFIDE INTERCHANGE PROTEIN DSBE"/>
    <property type="match status" value="1"/>
</dbReference>
<keyword evidence="3" id="KW-1015">Disulfide bond</keyword>